<dbReference type="GO" id="GO:0007165">
    <property type="term" value="P:signal transduction"/>
    <property type="evidence" value="ECO:0007669"/>
    <property type="project" value="UniProtKB-KW"/>
</dbReference>
<keyword evidence="4 8" id="KW-1133">Transmembrane helix</keyword>
<evidence type="ECO:0000256" key="6">
    <source>
        <dbReference type="ARBA" id="ARBA00023170"/>
    </source>
</evidence>
<proteinExistence type="inferred from homology"/>
<keyword evidence="7 8" id="KW-0807">Transducer</keyword>
<dbReference type="PANTHER" id="PTHR21143:SF121">
    <property type="entry name" value="GUSTATORY AND ODORANT RECEPTOR 21A"/>
    <property type="match status" value="1"/>
</dbReference>
<keyword evidence="3 8" id="KW-0812">Transmembrane</keyword>
<evidence type="ECO:0000256" key="8">
    <source>
        <dbReference type="RuleBase" id="RU363108"/>
    </source>
</evidence>
<keyword evidence="10" id="KW-1185">Reference proteome</keyword>
<dbReference type="GO" id="GO:0030425">
    <property type="term" value="C:dendrite"/>
    <property type="evidence" value="ECO:0007669"/>
    <property type="project" value="TreeGrafter"/>
</dbReference>
<feature type="transmembrane region" description="Helical" evidence="8">
    <location>
        <begin position="234"/>
        <end position="253"/>
    </location>
</feature>
<feature type="transmembrane region" description="Helical" evidence="8">
    <location>
        <begin position="124"/>
        <end position="143"/>
    </location>
</feature>
<dbReference type="EMBL" id="OU900097">
    <property type="protein sequence ID" value="CAG9860955.1"/>
    <property type="molecule type" value="Genomic_DNA"/>
</dbReference>
<dbReference type="Pfam" id="PF08395">
    <property type="entry name" value="7tm_7"/>
    <property type="match status" value="1"/>
</dbReference>
<feature type="transmembrane region" description="Helical" evidence="8">
    <location>
        <begin position="163"/>
        <end position="181"/>
    </location>
</feature>
<organism evidence="9 10">
    <name type="scientific">Phyllotreta striolata</name>
    <name type="common">Striped flea beetle</name>
    <name type="synonym">Crioceris striolata</name>
    <dbReference type="NCBI Taxonomy" id="444603"/>
    <lineage>
        <taxon>Eukaryota</taxon>
        <taxon>Metazoa</taxon>
        <taxon>Ecdysozoa</taxon>
        <taxon>Arthropoda</taxon>
        <taxon>Hexapoda</taxon>
        <taxon>Insecta</taxon>
        <taxon>Pterygota</taxon>
        <taxon>Neoptera</taxon>
        <taxon>Endopterygota</taxon>
        <taxon>Coleoptera</taxon>
        <taxon>Polyphaga</taxon>
        <taxon>Cucujiformia</taxon>
        <taxon>Chrysomeloidea</taxon>
        <taxon>Chrysomelidae</taxon>
        <taxon>Galerucinae</taxon>
        <taxon>Alticini</taxon>
        <taxon>Phyllotreta</taxon>
    </lineage>
</organism>
<feature type="transmembrane region" description="Helical" evidence="8">
    <location>
        <begin position="40"/>
        <end position="59"/>
    </location>
</feature>
<feature type="transmembrane region" description="Helical" evidence="8">
    <location>
        <begin position="71"/>
        <end position="93"/>
    </location>
</feature>
<keyword evidence="5 8" id="KW-0472">Membrane</keyword>
<dbReference type="OrthoDB" id="6780316at2759"/>
<comment type="function">
    <text evidence="8">Gustatory receptor which mediates acceptance or avoidance behavior, depending on its substrates.</text>
</comment>
<reference evidence="9" key="1">
    <citation type="submission" date="2022-01" db="EMBL/GenBank/DDBJ databases">
        <authorList>
            <person name="King R."/>
        </authorList>
    </citation>
    <scope>NUCLEOTIDE SEQUENCE</scope>
</reference>
<evidence type="ECO:0000313" key="10">
    <source>
        <dbReference type="Proteomes" id="UP001153712"/>
    </source>
</evidence>
<comment type="subcellular location">
    <subcellularLocation>
        <location evidence="1 8">Cell membrane</location>
        <topology evidence="1 8">Multi-pass membrane protein</topology>
    </subcellularLocation>
</comment>
<dbReference type="InterPro" id="IPR013604">
    <property type="entry name" value="7TM_chemorcpt"/>
</dbReference>
<accession>A0A9N9TQS1</accession>
<evidence type="ECO:0000256" key="1">
    <source>
        <dbReference type="ARBA" id="ARBA00004651"/>
    </source>
</evidence>
<evidence type="ECO:0000256" key="4">
    <source>
        <dbReference type="ARBA" id="ARBA00022989"/>
    </source>
</evidence>
<dbReference type="GO" id="GO:0050909">
    <property type="term" value="P:sensory perception of taste"/>
    <property type="evidence" value="ECO:0007669"/>
    <property type="project" value="InterPro"/>
</dbReference>
<keyword evidence="6 8" id="KW-0675">Receptor</keyword>
<feature type="transmembrane region" description="Helical" evidence="8">
    <location>
        <begin position="343"/>
        <end position="361"/>
    </location>
</feature>
<evidence type="ECO:0000313" key="9">
    <source>
        <dbReference type="EMBL" id="CAG9860955.1"/>
    </source>
</evidence>
<keyword evidence="2 8" id="KW-1003">Cell membrane</keyword>
<feature type="transmembrane region" description="Helical" evidence="8">
    <location>
        <begin position="273"/>
        <end position="290"/>
    </location>
</feature>
<evidence type="ECO:0000256" key="5">
    <source>
        <dbReference type="ARBA" id="ARBA00023136"/>
    </source>
</evidence>
<name>A0A9N9TQS1_PHYSR</name>
<evidence type="ECO:0000256" key="3">
    <source>
        <dbReference type="ARBA" id="ARBA00022692"/>
    </source>
</evidence>
<gene>
    <name evidence="9" type="ORF">PHYEVI_LOCUS7302</name>
</gene>
<protein>
    <recommendedName>
        <fullName evidence="8">Gustatory receptor</fullName>
    </recommendedName>
</protein>
<dbReference type="AlphaFoldDB" id="A0A9N9TQS1"/>
<evidence type="ECO:0000256" key="7">
    <source>
        <dbReference type="ARBA" id="ARBA00023224"/>
    </source>
</evidence>
<dbReference type="PANTHER" id="PTHR21143">
    <property type="entry name" value="INVERTEBRATE GUSTATORY RECEPTOR"/>
    <property type="match status" value="1"/>
</dbReference>
<sequence length="363" mass="42601">MDFHHRRIKDTFFVDFWYKAGIVLGLFPWTSQKGFMKHQIVALTFLFFAFSILSVYIIIDYENYGEEMGILIFTSLDNATHGLFNLIILYDLVMERKRWRTIKELFHNLDKNLNYTNYVSEINIIFYIIGSILHLLFNIYANLHFFKDYSLVRILSGVIWNLYQMQKFVTIGYLIDVSLLLKRRIEKCCRTLENLVKNPYQLKREVAGKLMTVKNYKYYVLIVWNLNSLFGRKLLLFLVMAFITILDEVQFILDASDKNDIQMTNILENLTEFILIVVLTIIIAIAGDIIESSGYKMIKLLNILQLSIEDDFLKQELSEFASLVTELRPSLSVAGFFDVNRKLLPMLLSSFSAYIIILIQLKQ</sequence>
<dbReference type="Proteomes" id="UP001153712">
    <property type="component" value="Chromosome 4"/>
</dbReference>
<dbReference type="GO" id="GO:0043025">
    <property type="term" value="C:neuronal cell body"/>
    <property type="evidence" value="ECO:0007669"/>
    <property type="project" value="TreeGrafter"/>
</dbReference>
<evidence type="ECO:0000256" key="2">
    <source>
        <dbReference type="ARBA" id="ARBA00022475"/>
    </source>
</evidence>
<dbReference type="GO" id="GO:0005886">
    <property type="term" value="C:plasma membrane"/>
    <property type="evidence" value="ECO:0007669"/>
    <property type="project" value="UniProtKB-SubCell"/>
</dbReference>
<comment type="similarity">
    <text evidence="8">Belongs to the insect chemoreceptor superfamily. Gustatory receptor (GR) family.</text>
</comment>
<dbReference type="GO" id="GO:0030424">
    <property type="term" value="C:axon"/>
    <property type="evidence" value="ECO:0007669"/>
    <property type="project" value="TreeGrafter"/>
</dbReference>